<feature type="domain" description="RNA-binding S4" evidence="9">
    <location>
        <begin position="98"/>
        <end position="162"/>
    </location>
</feature>
<dbReference type="HAMAP" id="MF_01306_B">
    <property type="entry name" value="Ribosomal_uS4_B"/>
    <property type="match status" value="1"/>
</dbReference>
<evidence type="ECO:0000256" key="8">
    <source>
        <dbReference type="RuleBase" id="RU003699"/>
    </source>
</evidence>
<evidence type="ECO:0000256" key="6">
    <source>
        <dbReference type="ARBA" id="ARBA00035254"/>
    </source>
</evidence>
<dbReference type="GO" id="GO:0042274">
    <property type="term" value="P:ribosomal small subunit biogenesis"/>
    <property type="evidence" value="ECO:0007669"/>
    <property type="project" value="TreeGrafter"/>
</dbReference>
<dbReference type="PROSITE" id="PS00632">
    <property type="entry name" value="RIBOSOMAL_S4"/>
    <property type="match status" value="1"/>
</dbReference>
<proteinExistence type="inferred from homology"/>
<protein>
    <recommendedName>
        <fullName evidence="6 7">Small ribosomal subunit protein uS4</fullName>
    </recommendedName>
</protein>
<dbReference type="FunFam" id="3.10.290.10:FF:000001">
    <property type="entry name" value="30S ribosomal protein S4"/>
    <property type="match status" value="1"/>
</dbReference>
<dbReference type="SMART" id="SM00363">
    <property type="entry name" value="S4"/>
    <property type="match status" value="1"/>
</dbReference>
<dbReference type="GO" id="GO:0019843">
    <property type="term" value="F:rRNA binding"/>
    <property type="evidence" value="ECO:0007669"/>
    <property type="project" value="UniProtKB-UniRule"/>
</dbReference>
<dbReference type="InterPro" id="IPR005709">
    <property type="entry name" value="Ribosomal_uS4_bac-type"/>
</dbReference>
<keyword evidence="4 7" id="KW-0689">Ribosomal protein</keyword>
<evidence type="ECO:0000256" key="7">
    <source>
        <dbReference type="HAMAP-Rule" id="MF_01306"/>
    </source>
</evidence>
<evidence type="ECO:0000256" key="4">
    <source>
        <dbReference type="ARBA" id="ARBA00022980"/>
    </source>
</evidence>
<reference evidence="11 12" key="1">
    <citation type="journal article" date="2020" name="Biotechnol. Biofuels">
        <title>New insights from the biogas microbiome by comprehensive genome-resolved metagenomics of nearly 1600 species originating from multiple anaerobic digesters.</title>
        <authorList>
            <person name="Campanaro S."/>
            <person name="Treu L."/>
            <person name="Rodriguez-R L.M."/>
            <person name="Kovalovszki A."/>
            <person name="Ziels R.M."/>
            <person name="Maus I."/>
            <person name="Zhu X."/>
            <person name="Kougias P.G."/>
            <person name="Basile A."/>
            <person name="Luo G."/>
            <person name="Schluter A."/>
            <person name="Konstantinidis K.T."/>
            <person name="Angelidaki I."/>
        </authorList>
    </citation>
    <scope>NUCLEOTIDE SEQUENCE [LARGE SCALE GENOMIC DNA]</scope>
    <source>
        <strain evidence="11">AS27yjCOA_65</strain>
    </source>
</reference>
<evidence type="ECO:0000256" key="1">
    <source>
        <dbReference type="ARBA" id="ARBA00007465"/>
    </source>
</evidence>
<evidence type="ECO:0000259" key="10">
    <source>
        <dbReference type="SMART" id="SM01390"/>
    </source>
</evidence>
<comment type="caution">
    <text evidence="11">The sequence shown here is derived from an EMBL/GenBank/DDBJ whole genome shotgun (WGS) entry which is preliminary data.</text>
</comment>
<dbReference type="GO" id="GO:0006412">
    <property type="term" value="P:translation"/>
    <property type="evidence" value="ECO:0007669"/>
    <property type="project" value="UniProtKB-UniRule"/>
</dbReference>
<comment type="similarity">
    <text evidence="1 7 8">Belongs to the universal ribosomal protein uS4 family.</text>
</comment>
<dbReference type="NCBIfam" id="TIGR01017">
    <property type="entry name" value="rpsD_bact"/>
    <property type="match status" value="1"/>
</dbReference>
<dbReference type="InterPro" id="IPR022801">
    <property type="entry name" value="Ribosomal_uS4"/>
</dbReference>
<dbReference type="GO" id="GO:0015935">
    <property type="term" value="C:small ribosomal subunit"/>
    <property type="evidence" value="ECO:0007669"/>
    <property type="project" value="InterPro"/>
</dbReference>
<dbReference type="Pfam" id="PF00163">
    <property type="entry name" value="Ribosomal_S4"/>
    <property type="match status" value="1"/>
</dbReference>
<gene>
    <name evidence="7 11" type="primary">rpsD</name>
    <name evidence="11" type="ORF">GYA55_03725</name>
</gene>
<dbReference type="FunFam" id="1.10.1050.10:FF:000001">
    <property type="entry name" value="30S ribosomal protein S4"/>
    <property type="match status" value="1"/>
</dbReference>
<evidence type="ECO:0000256" key="2">
    <source>
        <dbReference type="ARBA" id="ARBA00022730"/>
    </source>
</evidence>
<dbReference type="CDD" id="cd00165">
    <property type="entry name" value="S4"/>
    <property type="match status" value="1"/>
</dbReference>
<comment type="function">
    <text evidence="7">One of the primary rRNA binding proteins, it binds directly to 16S rRNA where it nucleates assembly of the body of the 30S subunit.</text>
</comment>
<dbReference type="EMBL" id="JAAZON010000148">
    <property type="protein sequence ID" value="NMC62256.1"/>
    <property type="molecule type" value="Genomic_DNA"/>
</dbReference>
<keyword evidence="2 7" id="KW-0699">rRNA-binding</keyword>
<dbReference type="InterPro" id="IPR002942">
    <property type="entry name" value="S4_RNA-bd"/>
</dbReference>
<comment type="function">
    <text evidence="7">With S5 and S12 plays an important role in translational accuracy.</text>
</comment>
<evidence type="ECO:0000256" key="5">
    <source>
        <dbReference type="ARBA" id="ARBA00023274"/>
    </source>
</evidence>
<dbReference type="GO" id="GO:0003735">
    <property type="term" value="F:structural constituent of ribosome"/>
    <property type="evidence" value="ECO:0007669"/>
    <property type="project" value="InterPro"/>
</dbReference>
<dbReference type="SUPFAM" id="SSF55174">
    <property type="entry name" value="Alpha-L RNA-binding motif"/>
    <property type="match status" value="1"/>
</dbReference>
<evidence type="ECO:0000256" key="3">
    <source>
        <dbReference type="ARBA" id="ARBA00022884"/>
    </source>
</evidence>
<evidence type="ECO:0000313" key="12">
    <source>
        <dbReference type="Proteomes" id="UP000524246"/>
    </source>
</evidence>
<dbReference type="InterPro" id="IPR001912">
    <property type="entry name" value="Ribosomal_uS4_N"/>
</dbReference>
<dbReference type="NCBIfam" id="NF003717">
    <property type="entry name" value="PRK05327.1"/>
    <property type="match status" value="1"/>
</dbReference>
<feature type="domain" description="Small ribosomal subunit protein uS4 N-terminal" evidence="10">
    <location>
        <begin position="3"/>
        <end position="97"/>
    </location>
</feature>
<name>A0A7X9FQ51_9DELT</name>
<dbReference type="PANTHER" id="PTHR11831:SF4">
    <property type="entry name" value="SMALL RIBOSOMAL SUBUNIT PROTEIN US4M"/>
    <property type="match status" value="1"/>
</dbReference>
<dbReference type="Gene3D" id="1.10.1050.10">
    <property type="entry name" value="Ribosomal Protein S4 Delta 41, Chain A, domain 1"/>
    <property type="match status" value="1"/>
</dbReference>
<organism evidence="11 12">
    <name type="scientific">SAR324 cluster bacterium</name>
    <dbReference type="NCBI Taxonomy" id="2024889"/>
    <lineage>
        <taxon>Bacteria</taxon>
        <taxon>Deltaproteobacteria</taxon>
        <taxon>SAR324 cluster</taxon>
    </lineage>
</organism>
<dbReference type="PROSITE" id="PS50889">
    <property type="entry name" value="S4"/>
    <property type="match status" value="1"/>
</dbReference>
<accession>A0A7X9FQ51</accession>
<dbReference type="PANTHER" id="PTHR11831">
    <property type="entry name" value="30S 40S RIBOSOMAL PROTEIN"/>
    <property type="match status" value="1"/>
</dbReference>
<evidence type="ECO:0000313" key="11">
    <source>
        <dbReference type="EMBL" id="NMC62256.1"/>
    </source>
</evidence>
<sequence>MARYCGSVCRLCRREGEKLFLKGERCYTSKCSLERREGGPGQHGRGRQSFSDYKVQLREKQKTRRYYGLLEKQFQSYFAAAARRKGVTGTELLLSLERRLDNVVYRLGFGSSRRQARQFVSHGLVRVNGKKVNIPSYQLSAGDVIEIKEKSKGNVVIQGSVAAAQSRIIPDWLSLDKGNLKGVVQTLPTREQLPQSIREQLIVELYSK</sequence>
<dbReference type="Gene3D" id="3.10.290.10">
    <property type="entry name" value="RNA-binding S4 domain"/>
    <property type="match status" value="1"/>
</dbReference>
<dbReference type="SMART" id="SM01390">
    <property type="entry name" value="Ribosomal_S4"/>
    <property type="match status" value="1"/>
</dbReference>
<dbReference type="AlphaFoldDB" id="A0A7X9FQ51"/>
<dbReference type="InterPro" id="IPR018079">
    <property type="entry name" value="Ribosomal_uS4_CS"/>
</dbReference>
<dbReference type="InterPro" id="IPR036986">
    <property type="entry name" value="S4_RNA-bd_sf"/>
</dbReference>
<comment type="subunit">
    <text evidence="7">Part of the 30S ribosomal subunit. Contacts protein S5. The interaction surface between S4 and S5 is involved in control of translational fidelity.</text>
</comment>
<dbReference type="Proteomes" id="UP000524246">
    <property type="component" value="Unassembled WGS sequence"/>
</dbReference>
<keyword evidence="5 7" id="KW-0687">Ribonucleoprotein</keyword>
<dbReference type="Pfam" id="PF01479">
    <property type="entry name" value="S4"/>
    <property type="match status" value="1"/>
</dbReference>
<evidence type="ECO:0000259" key="9">
    <source>
        <dbReference type="SMART" id="SM00363"/>
    </source>
</evidence>
<keyword evidence="3 7" id="KW-0694">RNA-binding</keyword>